<dbReference type="Pfam" id="PF20684">
    <property type="entry name" value="Fung_rhodopsin"/>
    <property type="match status" value="1"/>
</dbReference>
<accession>A0A6A6V0M6</accession>
<comment type="subcellular location">
    <subcellularLocation>
        <location evidence="1">Membrane</location>
        <topology evidence="1">Multi-pass membrane protein</topology>
    </subcellularLocation>
</comment>
<keyword evidence="2 6" id="KW-0812">Transmembrane</keyword>
<feature type="transmembrane region" description="Helical" evidence="6">
    <location>
        <begin position="102"/>
        <end position="123"/>
    </location>
</feature>
<evidence type="ECO:0000259" key="7">
    <source>
        <dbReference type="Pfam" id="PF20684"/>
    </source>
</evidence>
<evidence type="ECO:0000313" key="8">
    <source>
        <dbReference type="EMBL" id="KAF2742747.1"/>
    </source>
</evidence>
<keyword evidence="4 6" id="KW-0472">Membrane</keyword>
<dbReference type="PANTHER" id="PTHR33048">
    <property type="entry name" value="PTH11-LIKE INTEGRAL MEMBRANE PROTEIN (AFU_ORTHOLOGUE AFUA_5G11245)"/>
    <property type="match status" value="1"/>
</dbReference>
<feature type="domain" description="Rhodopsin" evidence="7">
    <location>
        <begin position="5"/>
        <end position="203"/>
    </location>
</feature>
<organism evidence="8 9">
    <name type="scientific">Sporormia fimetaria CBS 119925</name>
    <dbReference type="NCBI Taxonomy" id="1340428"/>
    <lineage>
        <taxon>Eukaryota</taxon>
        <taxon>Fungi</taxon>
        <taxon>Dikarya</taxon>
        <taxon>Ascomycota</taxon>
        <taxon>Pezizomycotina</taxon>
        <taxon>Dothideomycetes</taxon>
        <taxon>Pleosporomycetidae</taxon>
        <taxon>Pleosporales</taxon>
        <taxon>Sporormiaceae</taxon>
        <taxon>Sporormia</taxon>
    </lineage>
</organism>
<dbReference type="InterPro" id="IPR052337">
    <property type="entry name" value="SAT4-like"/>
</dbReference>
<evidence type="ECO:0000256" key="1">
    <source>
        <dbReference type="ARBA" id="ARBA00004141"/>
    </source>
</evidence>
<dbReference type="AlphaFoldDB" id="A0A6A6V0M6"/>
<dbReference type="GO" id="GO:0016020">
    <property type="term" value="C:membrane"/>
    <property type="evidence" value="ECO:0007669"/>
    <property type="project" value="UniProtKB-SubCell"/>
</dbReference>
<dbReference type="PANTHER" id="PTHR33048:SF160">
    <property type="entry name" value="SAT4 FAMILY MEMBRANE PROTEIN"/>
    <property type="match status" value="1"/>
</dbReference>
<evidence type="ECO:0000256" key="3">
    <source>
        <dbReference type="ARBA" id="ARBA00022989"/>
    </source>
</evidence>
<dbReference type="OrthoDB" id="5342292at2759"/>
<feature type="transmembrane region" description="Helical" evidence="6">
    <location>
        <begin position="178"/>
        <end position="198"/>
    </location>
</feature>
<keyword evidence="9" id="KW-1185">Reference proteome</keyword>
<name>A0A6A6V0M6_9PLEO</name>
<evidence type="ECO:0000256" key="6">
    <source>
        <dbReference type="SAM" id="Phobius"/>
    </source>
</evidence>
<dbReference type="Proteomes" id="UP000799440">
    <property type="component" value="Unassembled WGS sequence"/>
</dbReference>
<dbReference type="EMBL" id="MU006604">
    <property type="protein sequence ID" value="KAF2742747.1"/>
    <property type="molecule type" value="Genomic_DNA"/>
</dbReference>
<evidence type="ECO:0000313" key="9">
    <source>
        <dbReference type="Proteomes" id="UP000799440"/>
    </source>
</evidence>
<feature type="transmembrane region" description="Helical" evidence="6">
    <location>
        <begin position="59"/>
        <end position="82"/>
    </location>
</feature>
<proteinExistence type="inferred from homology"/>
<comment type="similarity">
    <text evidence="5">Belongs to the SAT4 family.</text>
</comment>
<sequence>MNGEAGVHQWNLTHQQTQNVLYYFWIESIIYGPIIFFTKFSILLLYLRLLVPTHWSPLWVVNHIIIAISAMFYASITLAKIWQCSPREKTWDDNTPGTCINLPLLLQVSGLFNTISDVLILLVPIKPVSTLRVSWWKKVGICGIFTIGAVAPIFSALGFYARVIGARSRDLTYNNPKILLWGTAEITTGIICACLPTLPSLIRGPRTQSASTFPPNPLSLGRNSETEVKEYIELRESGLETGRGSGQLTRHSQVREV</sequence>
<feature type="transmembrane region" description="Helical" evidence="6">
    <location>
        <begin position="20"/>
        <end position="47"/>
    </location>
</feature>
<keyword evidence="3 6" id="KW-1133">Transmembrane helix</keyword>
<dbReference type="InterPro" id="IPR049326">
    <property type="entry name" value="Rhodopsin_dom_fungi"/>
</dbReference>
<protein>
    <recommendedName>
        <fullName evidence="7">Rhodopsin domain-containing protein</fullName>
    </recommendedName>
</protein>
<evidence type="ECO:0000256" key="4">
    <source>
        <dbReference type="ARBA" id="ARBA00023136"/>
    </source>
</evidence>
<evidence type="ECO:0000256" key="5">
    <source>
        <dbReference type="ARBA" id="ARBA00038359"/>
    </source>
</evidence>
<feature type="transmembrane region" description="Helical" evidence="6">
    <location>
        <begin position="135"/>
        <end position="158"/>
    </location>
</feature>
<reference evidence="8" key="1">
    <citation type="journal article" date="2020" name="Stud. Mycol.">
        <title>101 Dothideomycetes genomes: a test case for predicting lifestyles and emergence of pathogens.</title>
        <authorList>
            <person name="Haridas S."/>
            <person name="Albert R."/>
            <person name="Binder M."/>
            <person name="Bloem J."/>
            <person name="Labutti K."/>
            <person name="Salamov A."/>
            <person name="Andreopoulos B."/>
            <person name="Baker S."/>
            <person name="Barry K."/>
            <person name="Bills G."/>
            <person name="Bluhm B."/>
            <person name="Cannon C."/>
            <person name="Castanera R."/>
            <person name="Culley D."/>
            <person name="Daum C."/>
            <person name="Ezra D."/>
            <person name="Gonzalez J."/>
            <person name="Henrissat B."/>
            <person name="Kuo A."/>
            <person name="Liang C."/>
            <person name="Lipzen A."/>
            <person name="Lutzoni F."/>
            <person name="Magnuson J."/>
            <person name="Mondo S."/>
            <person name="Nolan M."/>
            <person name="Ohm R."/>
            <person name="Pangilinan J."/>
            <person name="Park H.-J."/>
            <person name="Ramirez L."/>
            <person name="Alfaro M."/>
            <person name="Sun H."/>
            <person name="Tritt A."/>
            <person name="Yoshinaga Y."/>
            <person name="Zwiers L.-H."/>
            <person name="Turgeon B."/>
            <person name="Goodwin S."/>
            <person name="Spatafora J."/>
            <person name="Crous P."/>
            <person name="Grigoriev I."/>
        </authorList>
    </citation>
    <scope>NUCLEOTIDE SEQUENCE</scope>
    <source>
        <strain evidence="8">CBS 119925</strain>
    </source>
</reference>
<evidence type="ECO:0000256" key="2">
    <source>
        <dbReference type="ARBA" id="ARBA00022692"/>
    </source>
</evidence>
<gene>
    <name evidence="8" type="ORF">M011DRAFT_255856</name>
</gene>